<feature type="repeat" description="ANK" evidence="3">
    <location>
        <begin position="1507"/>
        <end position="1542"/>
    </location>
</feature>
<feature type="repeat" description="ANK" evidence="3">
    <location>
        <begin position="538"/>
        <end position="570"/>
    </location>
</feature>
<feature type="repeat" description="ANK" evidence="3">
    <location>
        <begin position="1470"/>
        <end position="1506"/>
    </location>
</feature>
<accession>A0A8H4KUT5</accession>
<dbReference type="Pfam" id="PF00023">
    <property type="entry name" value="Ank"/>
    <property type="match status" value="1"/>
</dbReference>
<feature type="domain" description="Nephrocystin 3-like N-terminal" evidence="5">
    <location>
        <begin position="49"/>
        <end position="208"/>
    </location>
</feature>
<dbReference type="Pfam" id="PF12796">
    <property type="entry name" value="Ank_2"/>
    <property type="match status" value="5"/>
</dbReference>
<evidence type="ECO:0000256" key="1">
    <source>
        <dbReference type="ARBA" id="ARBA00022737"/>
    </source>
</evidence>
<keyword evidence="2 3" id="KW-0040">ANK repeat</keyword>
<organism evidence="6 7">
    <name type="scientific">Fusarium austroafricanum</name>
    <dbReference type="NCBI Taxonomy" id="2364996"/>
    <lineage>
        <taxon>Eukaryota</taxon>
        <taxon>Fungi</taxon>
        <taxon>Dikarya</taxon>
        <taxon>Ascomycota</taxon>
        <taxon>Pezizomycotina</taxon>
        <taxon>Sordariomycetes</taxon>
        <taxon>Hypocreomycetidae</taxon>
        <taxon>Hypocreales</taxon>
        <taxon>Nectriaceae</taxon>
        <taxon>Fusarium</taxon>
        <taxon>Fusarium concolor species complex</taxon>
    </lineage>
</organism>
<comment type="caution">
    <text evidence="6">The sequence shown here is derived from an EMBL/GenBank/DDBJ whole genome shotgun (WGS) entry which is preliminary data.</text>
</comment>
<proteinExistence type="predicted"/>
<dbReference type="PANTHER" id="PTHR24123">
    <property type="entry name" value="ANKYRIN REPEAT-CONTAINING"/>
    <property type="match status" value="1"/>
</dbReference>
<reference evidence="6" key="1">
    <citation type="submission" date="2020-01" db="EMBL/GenBank/DDBJ databases">
        <title>Identification and distribution of gene clusters putatively required for synthesis of sphingolipid metabolism inhibitors in phylogenetically diverse species of the filamentous fungus Fusarium.</title>
        <authorList>
            <person name="Kim H.-S."/>
            <person name="Busman M."/>
            <person name="Brown D.W."/>
            <person name="Divon H."/>
            <person name="Uhlig S."/>
            <person name="Proctor R.H."/>
        </authorList>
    </citation>
    <scope>NUCLEOTIDE SEQUENCE</scope>
    <source>
        <strain evidence="6">NRRL 53441</strain>
    </source>
</reference>
<dbReference type="InterPro" id="IPR002110">
    <property type="entry name" value="Ankyrin_rpt"/>
</dbReference>
<dbReference type="SUPFAM" id="SSF52540">
    <property type="entry name" value="P-loop containing nucleoside triphosphate hydrolases"/>
    <property type="match status" value="1"/>
</dbReference>
<dbReference type="InterPro" id="IPR054471">
    <property type="entry name" value="GPIID_WHD"/>
</dbReference>
<dbReference type="EMBL" id="JAADJG010000069">
    <property type="protein sequence ID" value="KAF4456094.1"/>
    <property type="molecule type" value="Genomic_DNA"/>
</dbReference>
<dbReference type="InterPro" id="IPR036770">
    <property type="entry name" value="Ankyrin_rpt-contain_sf"/>
</dbReference>
<dbReference type="Gene3D" id="1.25.40.20">
    <property type="entry name" value="Ankyrin repeat-containing domain"/>
    <property type="match status" value="7"/>
</dbReference>
<sequence length="2013" mass="224829">MSDERPPSDGGSDIVPEDTIASIREWLQPTEYDIESSEYHKHLAFHLKGTGDWIHRSENYLKWHESPEHGLLWIKGVPGSGKSVVAASMIRRLSQEEVPVLYFFFRQIVDANHRPINLLRDWIDQILIYCPQLQAVLKGYVDKCRSLNSVSIDELWRHFREALVSVPRVYCVADALDEMDEGNKGFITQLAELGHLNPSSIKVLLTSRPTANVESEMRGVKPLHIRMEEKLVDVDIATYVQHCLSGTSLSESDQQLVKEAVPGRANGLFLYAKLALKAFMEPGADIGETIHKLPLDLDAMYIGILQEHARRSGISEKTQVTILQWVTHATRPLRLLELADMLKVVSEAKGSHSLKENKDLVRAACGPLLEILPDEAVSVVHHSLTEFLIGTSRTAHPPVYPILASSPTHYDLAIVCLDYLCSGWLRSETLGSDNIRQDHGRINLKFPFAAYAMGNWHVHAVRSKWKGSANDALTQAIEGFFGDTNTRNNWLKLYLKEPEDRVELLSNLHLAALCGLEACLPALIDRLGHDNLDARDLWERTPLWWAASRGHADVVDLLLQYGAAPDIPDSGYNSPLDIPHNSTSQKPQGKYAIGLSERTPLFVKRLLQEPDVDPNDQTGHETALFLAAKAWNSETIEVLINAGADTSIRCRVKPDRWDRREPELEQPWSTALIEFFEKQSIFLARPYQTPHLMTDLDCSRFDHVLKILIQAGVDINERDSLGRAPIHSAQFSYKLRRLLEAGADPNAETKDGKTALHCLPKVNDLQYLKLLVEEGHADINKREHCKGMTPLLSAIQHDSDLAIPMLEFGSDCTFTDIEGNGPLHYACSHYGRVRNSNGMDMDGDKKRTQLELLRALLEAGADPKLVNCDGETPLHILAAKGHDNVHESRQLLLDYGADINARDAKGKTPLFRLIGRSPRPNNMIEQIEGFINASANLHVRDNNGRTLLHEAIYSICAFDHVKRTFTEVYQYLCDAGVAPSDVDFHGNTLCHDLILAPNGTLLSGAANIFFSSFKKSGLEIDKPNYAGTTPLHLACQIRLDGEHERNYHAKDCFEWLLDHSSNPNSADNKGLRAIHFAASTNTYTVARLLRAGADPFVTTNQGMNPLHIASRCKRSSSLDLLLQCMNKMGPEAKNAALNQKDICQYTPLHYASRSGIIESVLLLIEAGADVNPSFDTSRGTICSEPWYPPILQCVFFERELQLWKRGPWIRKLRDNGHLPWMNIKHISDPISMIAAGYTVENRERHFEELVSGSHLEIFDPVYESSRYDEIIKVLLAARADVSQGSSGSESALYRAMMFAADEREDYVTNLLWNCRDQVGELDFPTPIHVGILRSTARRQAETTALREAFLSRAKETNWKTVGRLLAGRHFSLITDLYKAGADYASVDSDGMSILARLVEYGFYELVDNCCSLEDASKFDDAQWNSDQPTTYKWRFEPLLVMACHRASPNMEVIRVLVEKKGVDINARDADGHTALHVLAAGTYWWQAAQAIPYLISKGANMEARDDRNRTPLLHALMEKGTFRITATKLLIANGADVNVVDSEGNGCLSTAAFNEEITRLLVSHGAEVSPKTIFVAIRAMNPDLLTILLSSPKTPSLVASWKLTLDDAKQLDPCANPVEGLMISESHPLLLASCCWFTPYDPSEKTVRGVQKGQMKALLAAGFNPYETFPTAVSKLELRTRSSLPVSIANHAWHKKDSRIESIPQIKTCYDNWTPIMAAGRVIVHEILRGTGAYEPILDLPDLDLELRDGSGETLLLAASQRVSERTEGRVHMEGDVLLRLLLDMGADPYATDNYGRNALHHKLGSQAFNDEKTKALNHLQNAIPALINQADADGYRPLHYGLAALVQGEVDYDRLVDPEPDWLDYILSQGADMLATDSLGNNALHYLISGVFRCDTRGTFERFLKLGLDINSRNNAGQTPAFFLHASVFFYDSIDETMNWLDGLGVDWHAKDGKERTILHELANESVKIFKSVMDRGVDPLMEDVDGRSALDFVTAYDNTQVLKLFDGDAED</sequence>
<dbReference type="InterPro" id="IPR027417">
    <property type="entry name" value="P-loop_NTPase"/>
</dbReference>
<dbReference type="Pfam" id="PF24883">
    <property type="entry name" value="NPHP3_N"/>
    <property type="match status" value="1"/>
</dbReference>
<dbReference type="PANTHER" id="PTHR24123:SF33">
    <property type="entry name" value="PROTEIN HOS4"/>
    <property type="match status" value="1"/>
</dbReference>
<keyword evidence="1" id="KW-0677">Repeat</keyword>
<name>A0A8H4KUT5_9HYPO</name>
<evidence type="ECO:0000256" key="3">
    <source>
        <dbReference type="PROSITE-ProRule" id="PRU00023"/>
    </source>
</evidence>
<gene>
    <name evidence="6" type="ORF">F53441_1709</name>
</gene>
<dbReference type="PROSITE" id="PS50088">
    <property type="entry name" value="ANK_REPEAT"/>
    <property type="match status" value="6"/>
</dbReference>
<evidence type="ECO:0000259" key="4">
    <source>
        <dbReference type="Pfam" id="PF22939"/>
    </source>
</evidence>
<dbReference type="Pfam" id="PF22939">
    <property type="entry name" value="WHD_GPIID"/>
    <property type="match status" value="1"/>
</dbReference>
<feature type="repeat" description="ANK" evidence="3">
    <location>
        <begin position="1143"/>
        <end position="1175"/>
    </location>
</feature>
<dbReference type="Proteomes" id="UP000605986">
    <property type="component" value="Unassembled WGS sequence"/>
</dbReference>
<dbReference type="SUPFAM" id="SSF48403">
    <property type="entry name" value="Ankyrin repeat"/>
    <property type="match status" value="4"/>
</dbReference>
<dbReference type="Gene3D" id="3.40.50.300">
    <property type="entry name" value="P-loop containing nucleotide triphosphate hydrolases"/>
    <property type="match status" value="1"/>
</dbReference>
<dbReference type="InterPro" id="IPR056884">
    <property type="entry name" value="NPHP3-like_N"/>
</dbReference>
<feature type="repeat" description="ANK" evidence="3">
    <location>
        <begin position="619"/>
        <end position="651"/>
    </location>
</feature>
<keyword evidence="7" id="KW-1185">Reference proteome</keyword>
<feature type="domain" description="GPI inositol-deacylase winged helix" evidence="4">
    <location>
        <begin position="319"/>
        <end position="394"/>
    </location>
</feature>
<evidence type="ECO:0000259" key="5">
    <source>
        <dbReference type="Pfam" id="PF24883"/>
    </source>
</evidence>
<dbReference type="PRINTS" id="PR01415">
    <property type="entry name" value="ANKYRIN"/>
</dbReference>
<dbReference type="InterPro" id="IPR051165">
    <property type="entry name" value="Multifunctional_ANK_Repeat"/>
</dbReference>
<dbReference type="OrthoDB" id="21416at2759"/>
<feature type="repeat" description="ANK" evidence="3">
    <location>
        <begin position="869"/>
        <end position="904"/>
    </location>
</feature>
<dbReference type="PROSITE" id="PS50297">
    <property type="entry name" value="ANK_REP_REGION"/>
    <property type="match status" value="3"/>
</dbReference>
<evidence type="ECO:0000256" key="2">
    <source>
        <dbReference type="ARBA" id="ARBA00023043"/>
    </source>
</evidence>
<dbReference type="SMART" id="SM00248">
    <property type="entry name" value="ANK"/>
    <property type="match status" value="21"/>
</dbReference>
<protein>
    <recommendedName>
        <fullName evidence="8">NACHT domain-containing protein</fullName>
    </recommendedName>
</protein>
<evidence type="ECO:0008006" key="8">
    <source>
        <dbReference type="Google" id="ProtNLM"/>
    </source>
</evidence>
<evidence type="ECO:0000313" key="7">
    <source>
        <dbReference type="Proteomes" id="UP000605986"/>
    </source>
</evidence>
<evidence type="ECO:0000313" key="6">
    <source>
        <dbReference type="EMBL" id="KAF4456094.1"/>
    </source>
</evidence>